<feature type="transmembrane region" description="Helical" evidence="9">
    <location>
        <begin position="208"/>
        <end position="227"/>
    </location>
</feature>
<keyword evidence="4" id="KW-0337">GPI-anchor biosynthesis</keyword>
<dbReference type="OMA" id="STSYHAF"/>
<feature type="region of interest" description="Disordered" evidence="8">
    <location>
        <begin position="1"/>
        <end position="56"/>
    </location>
</feature>
<evidence type="ECO:0000256" key="6">
    <source>
        <dbReference type="ARBA" id="ARBA00022989"/>
    </source>
</evidence>
<dbReference type="InterPro" id="IPR009450">
    <property type="entry name" value="Plno_GlcNAc_GPI2"/>
</dbReference>
<keyword evidence="11" id="KW-1185">Reference proteome</keyword>
<dbReference type="PANTHER" id="PTHR12982:SF0">
    <property type="entry name" value="PHOSPHATIDYLINOSITOL N-ACETYLGLUCOSAMINYLTRANSFERASE SUBUNIT C"/>
    <property type="match status" value="1"/>
</dbReference>
<comment type="subcellular location">
    <subcellularLocation>
        <location evidence="1">Membrane</location>
        <topology evidence="1">Multi-pass membrane protein</topology>
    </subcellularLocation>
</comment>
<proteinExistence type="inferred from homology"/>
<organism evidence="10 11">
    <name type="scientific">Leptomonas pyrrhocoris</name>
    <name type="common">Firebug parasite</name>
    <dbReference type="NCBI Taxonomy" id="157538"/>
    <lineage>
        <taxon>Eukaryota</taxon>
        <taxon>Discoba</taxon>
        <taxon>Euglenozoa</taxon>
        <taxon>Kinetoplastea</taxon>
        <taxon>Metakinetoplastina</taxon>
        <taxon>Trypanosomatida</taxon>
        <taxon>Trypanosomatidae</taxon>
        <taxon>Leishmaniinae</taxon>
        <taxon>Leptomonas</taxon>
    </lineage>
</organism>
<keyword evidence="5 9" id="KW-0812">Transmembrane</keyword>
<evidence type="ECO:0000313" key="10">
    <source>
        <dbReference type="EMBL" id="KPA80098.1"/>
    </source>
</evidence>
<evidence type="ECO:0000256" key="9">
    <source>
        <dbReference type="SAM" id="Phobius"/>
    </source>
</evidence>
<dbReference type="AlphaFoldDB" id="A0A0N0DVB3"/>
<sequence>MQRYSSSTESLDSSQLVERSRQRRASGSPHRSTDEEDSQLENDRSGSGGAGSPEYSARGHLYDLHQRVPSKSNSSGSTPLWRKVLYERQPFEDNYVDPHQFLEELSQNKDIKDYQYSNVVINTLAITQEISVVVLFCHAFMGVFTGSIGKYTLVGIDVLCLVAALICYVIYQCHQDAQGDLDERPASPSTRGPPPPPQPSRWLLHSWVFGRQVLSLVTMLSLLSPILSTLTVTYSDDTIVALSVLTMSLHVLLTDYSYLNAYTQRFDPNVSVNMAICCVTLMASRISSPLASGALICFGIVCFSLSPIVRHLIKQNSFTVHVAITFGLVGLAVGCLTPIPILATIFMVTVLMITFGIPWLFVRMHSSVKTQINGPWDEAKPTNSAAAAEWANSGFLA</sequence>
<evidence type="ECO:0000256" key="5">
    <source>
        <dbReference type="ARBA" id="ARBA00022692"/>
    </source>
</evidence>
<protein>
    <submittedName>
        <fullName evidence="10">Putative phosphatidylinositolN-acetylglucosaminyltransfe ra sesubunit c</fullName>
    </submittedName>
</protein>
<evidence type="ECO:0000256" key="7">
    <source>
        <dbReference type="ARBA" id="ARBA00023136"/>
    </source>
</evidence>
<dbReference type="GO" id="GO:0000506">
    <property type="term" value="C:glycosylphosphatidylinositol-N-acetylglucosaminyltransferase (GPI-GnT) complex"/>
    <property type="evidence" value="ECO:0007669"/>
    <property type="project" value="TreeGrafter"/>
</dbReference>
<dbReference type="OrthoDB" id="196709at2759"/>
<evidence type="ECO:0000256" key="1">
    <source>
        <dbReference type="ARBA" id="ARBA00004141"/>
    </source>
</evidence>
<keyword evidence="7 9" id="KW-0472">Membrane</keyword>
<evidence type="ECO:0000256" key="2">
    <source>
        <dbReference type="ARBA" id="ARBA00004687"/>
    </source>
</evidence>
<dbReference type="EMBL" id="LGTL01000009">
    <property type="protein sequence ID" value="KPA80098.1"/>
    <property type="molecule type" value="Genomic_DNA"/>
</dbReference>
<dbReference type="GO" id="GO:0006506">
    <property type="term" value="P:GPI anchor biosynthetic process"/>
    <property type="evidence" value="ECO:0007669"/>
    <property type="project" value="UniProtKB-UniPathway"/>
</dbReference>
<feature type="transmembrane region" description="Helical" evidence="9">
    <location>
        <begin position="320"/>
        <end position="339"/>
    </location>
</feature>
<feature type="transmembrane region" description="Helical" evidence="9">
    <location>
        <begin position="293"/>
        <end position="313"/>
    </location>
</feature>
<feature type="compositionally biased region" description="Low complexity" evidence="8">
    <location>
        <begin position="1"/>
        <end position="14"/>
    </location>
</feature>
<feature type="transmembrane region" description="Helical" evidence="9">
    <location>
        <begin position="119"/>
        <end position="145"/>
    </location>
</feature>
<evidence type="ECO:0000256" key="8">
    <source>
        <dbReference type="SAM" id="MobiDB-lite"/>
    </source>
</evidence>
<comment type="caution">
    <text evidence="10">The sequence shown here is derived from an EMBL/GenBank/DDBJ whole genome shotgun (WGS) entry which is preliminary data.</text>
</comment>
<dbReference type="Proteomes" id="UP000037923">
    <property type="component" value="Unassembled WGS sequence"/>
</dbReference>
<dbReference type="VEuPathDB" id="TriTrypDB:LpyrH10_09_1990"/>
<evidence type="ECO:0000313" key="11">
    <source>
        <dbReference type="Proteomes" id="UP000037923"/>
    </source>
</evidence>
<dbReference type="PANTHER" id="PTHR12982">
    <property type="entry name" value="PHOSPHATIDYLINOSITOL GLYCAN, CLASS C"/>
    <property type="match status" value="1"/>
</dbReference>
<keyword evidence="6 9" id="KW-1133">Transmembrane helix</keyword>
<feature type="transmembrane region" description="Helical" evidence="9">
    <location>
        <begin position="345"/>
        <end position="362"/>
    </location>
</feature>
<feature type="transmembrane region" description="Helical" evidence="9">
    <location>
        <begin position="270"/>
        <end position="287"/>
    </location>
</feature>
<comment type="similarity">
    <text evidence="3">Belongs to the PIGC family.</text>
</comment>
<evidence type="ECO:0000256" key="4">
    <source>
        <dbReference type="ARBA" id="ARBA00022502"/>
    </source>
</evidence>
<feature type="transmembrane region" description="Helical" evidence="9">
    <location>
        <begin position="239"/>
        <end position="258"/>
    </location>
</feature>
<dbReference type="GeneID" id="26905390"/>
<dbReference type="UniPathway" id="UPA00196"/>
<dbReference type="RefSeq" id="XP_015658537.1">
    <property type="nucleotide sequence ID" value="XM_015803021.1"/>
</dbReference>
<accession>A0A0N0DVB3</accession>
<gene>
    <name evidence="10" type="ORF">ABB37_05099</name>
</gene>
<name>A0A0N0DVB3_LEPPY</name>
<feature type="transmembrane region" description="Helical" evidence="9">
    <location>
        <begin position="151"/>
        <end position="171"/>
    </location>
</feature>
<reference evidence="10 11" key="1">
    <citation type="submission" date="2015-07" db="EMBL/GenBank/DDBJ databases">
        <title>High-quality genome of monoxenous trypanosomatid Leptomonas pyrrhocoris.</title>
        <authorList>
            <person name="Flegontov P."/>
            <person name="Butenko A."/>
            <person name="Firsov S."/>
            <person name="Vlcek C."/>
            <person name="Logacheva M.D."/>
            <person name="Field M."/>
            <person name="Filatov D."/>
            <person name="Flegontova O."/>
            <person name="Gerasimov E."/>
            <person name="Jackson A.P."/>
            <person name="Kelly S."/>
            <person name="Opperdoes F."/>
            <person name="O'Reilly A."/>
            <person name="Votypka J."/>
            <person name="Yurchenko V."/>
            <person name="Lukes J."/>
        </authorList>
    </citation>
    <scope>NUCLEOTIDE SEQUENCE [LARGE SCALE GENOMIC DNA]</scope>
    <source>
        <strain evidence="10">H10</strain>
    </source>
</reference>
<comment type="pathway">
    <text evidence="2">Glycolipid biosynthesis; glycosylphosphatidylinositol-anchor biosynthesis.</text>
</comment>
<evidence type="ECO:0000256" key="3">
    <source>
        <dbReference type="ARBA" id="ARBA00008321"/>
    </source>
</evidence>
<dbReference type="Pfam" id="PF06432">
    <property type="entry name" value="GPI2"/>
    <property type="match status" value="1"/>
</dbReference>